<sequence>MSFLKSWFFFPEHRHGHGVHSPFAYSFIRNAVECKLPYYAFAPLRKKVLEERRKYRYSNSDMIVNIKDLELIFRVIVYCRIEQVLIYSPADTFVLDYIVCADSRIEIITEHKKIKPGKKLLIVVEKKDYTGNLEKEIIDCADGSVLIGNLRNNNAINELWSDKRRVGNWRLTIRTRRIGIAFNSRNITEGRFVTSL</sequence>
<dbReference type="AlphaFoldDB" id="A0A0A2E7W3"/>
<dbReference type="OrthoDB" id="5464618at2"/>
<name>A0A0A2E7W3_9PORP</name>
<proteinExistence type="predicted"/>
<comment type="caution">
    <text evidence="1">The sequence shown here is derived from an EMBL/GenBank/DDBJ whole genome shotgun (WGS) entry which is preliminary data.</text>
</comment>
<organism evidence="1 2">
    <name type="scientific">Porphyromonas macacae</name>
    <dbReference type="NCBI Taxonomy" id="28115"/>
    <lineage>
        <taxon>Bacteria</taxon>
        <taxon>Pseudomonadati</taxon>
        <taxon>Bacteroidota</taxon>
        <taxon>Bacteroidia</taxon>
        <taxon>Bacteroidales</taxon>
        <taxon>Porphyromonadaceae</taxon>
        <taxon>Porphyromonas</taxon>
    </lineage>
</organism>
<evidence type="ECO:0000313" key="1">
    <source>
        <dbReference type="EMBL" id="KGN74983.1"/>
    </source>
</evidence>
<dbReference type="STRING" id="28115.HQ47_03490"/>
<dbReference type="RefSeq" id="WP_036873299.1">
    <property type="nucleotide sequence ID" value="NZ_JRFA01000009.1"/>
</dbReference>
<dbReference type="EMBL" id="JRFA01000009">
    <property type="protein sequence ID" value="KGN74983.1"/>
    <property type="molecule type" value="Genomic_DNA"/>
</dbReference>
<keyword evidence="2" id="KW-1185">Reference proteome</keyword>
<protein>
    <submittedName>
        <fullName evidence="1">Uncharacterized protein</fullName>
    </submittedName>
</protein>
<gene>
    <name evidence="1" type="ORF">HQ47_03490</name>
</gene>
<evidence type="ECO:0000313" key="2">
    <source>
        <dbReference type="Proteomes" id="UP000030103"/>
    </source>
</evidence>
<reference evidence="1 2" key="1">
    <citation type="submission" date="2014-09" db="EMBL/GenBank/DDBJ databases">
        <title>Draft Genome Sequence of Porphyromonas macacae COT-192_OH2859.</title>
        <authorList>
            <person name="Wallis C."/>
            <person name="Deusch O."/>
            <person name="O'Flynn C."/>
            <person name="Davis I."/>
            <person name="Horsfall A."/>
            <person name="Kirkwood N."/>
            <person name="Harris S."/>
            <person name="Eisen J.A."/>
            <person name="Coil D.A."/>
            <person name="Darling A.E."/>
            <person name="Jospin G."/>
            <person name="Alexiev A."/>
        </authorList>
    </citation>
    <scope>NUCLEOTIDE SEQUENCE [LARGE SCALE GENOMIC DNA]</scope>
    <source>
        <strain evidence="2">COT-192 OH2859</strain>
    </source>
</reference>
<dbReference type="Proteomes" id="UP000030103">
    <property type="component" value="Unassembled WGS sequence"/>
</dbReference>
<accession>A0A0A2E7W3</accession>